<dbReference type="GO" id="GO:0000226">
    <property type="term" value="P:microtubule cytoskeleton organization"/>
    <property type="evidence" value="ECO:0007669"/>
    <property type="project" value="TreeGrafter"/>
</dbReference>
<reference evidence="6" key="1">
    <citation type="submission" date="2016-10" db="EMBL/GenBank/DDBJ databases">
        <authorList>
            <person name="Benchimol M."/>
            <person name="Almeida L.G."/>
            <person name="Vasconcelos A.T."/>
            <person name="Perreira-Neves A."/>
            <person name="Rosa I.A."/>
            <person name="Tasca T."/>
            <person name="Bogo M.R."/>
            <person name="de Souza W."/>
        </authorList>
    </citation>
    <scope>NUCLEOTIDE SEQUENCE [LARGE SCALE GENOMIC DNA]</scope>
    <source>
        <strain evidence="6">K</strain>
    </source>
</reference>
<sequence length="498" mass="58113">MSLDDLFSPAPLPYKYVNIPKPDDPPVERPKKLKFYVNQVITPLSKNAFLHSGFEQTESEFQWNTSWGRQFVINRYRGCKSWQKINHFAGAFLLGRKDYFHQRMQELKDRIGDKANFYPESYLLPKENNAFEKVYKNKRLWIVKPSNSSRGRGIYLVDSEKTELPNDEGIVQSYVERPLLITGRKFDVRLYALVTSIFPIRIYLHDSGLIRFATHKYDPRADPDDVKTHLTNYALNKDDTDFVCCQEDGTETISDSKWSIPFFIEYCKSNGIDHEKLFKEFERVTVSTILAGMLTIQSHHARNVTHRHTSYEQYGIDILVDENFHAYVLEINISPGMSGEGSKIDLDIKNRLMHDVLNMARIIDCECDVKNPCPGVDEIDRLCNLSLTSERNRSVRTKKKSAWDSPAFVDYTMIRDFVEEKSRLGGYRRVFPKRKTVDEYLPCLGELKYHDIAFIEWVKMDKAKRKQVLEKNLHEYIEKVNEINKSLNPNPGNDDDEM</sequence>
<dbReference type="Pfam" id="PF03133">
    <property type="entry name" value="TTL"/>
    <property type="match status" value="1"/>
</dbReference>
<dbReference type="VEuPathDB" id="TrichDB:TRFO_39498"/>
<keyword evidence="1 6" id="KW-0436">Ligase</keyword>
<organism evidence="6 7">
    <name type="scientific">Tritrichomonas foetus</name>
    <dbReference type="NCBI Taxonomy" id="1144522"/>
    <lineage>
        <taxon>Eukaryota</taxon>
        <taxon>Metamonada</taxon>
        <taxon>Parabasalia</taxon>
        <taxon>Tritrichomonadida</taxon>
        <taxon>Tritrichomonadidae</taxon>
        <taxon>Tritrichomonas</taxon>
    </lineage>
</organism>
<evidence type="ECO:0000313" key="6">
    <source>
        <dbReference type="EMBL" id="OHS94291.1"/>
    </source>
</evidence>
<name>A0A1J4J9D4_9EUKA</name>
<dbReference type="Proteomes" id="UP000179807">
    <property type="component" value="Unassembled WGS sequence"/>
</dbReference>
<dbReference type="PANTHER" id="PTHR12241">
    <property type="entry name" value="TUBULIN POLYGLUTAMYLASE"/>
    <property type="match status" value="1"/>
</dbReference>
<dbReference type="Gene3D" id="3.30.470.20">
    <property type="entry name" value="ATP-grasp fold, B domain"/>
    <property type="match status" value="1"/>
</dbReference>
<evidence type="ECO:0000256" key="1">
    <source>
        <dbReference type="ARBA" id="ARBA00022598"/>
    </source>
</evidence>
<evidence type="ECO:0000256" key="4">
    <source>
        <dbReference type="ARBA" id="ARBA00041448"/>
    </source>
</evidence>
<dbReference type="GO" id="GO:0070740">
    <property type="term" value="F:tubulin-glutamic acid ligase activity"/>
    <property type="evidence" value="ECO:0007669"/>
    <property type="project" value="TreeGrafter"/>
</dbReference>
<dbReference type="GO" id="GO:0015631">
    <property type="term" value="F:tubulin binding"/>
    <property type="evidence" value="ECO:0007669"/>
    <property type="project" value="TreeGrafter"/>
</dbReference>
<protein>
    <recommendedName>
        <fullName evidence="4">Tubulin--tyrosine ligase-like protein 5</fullName>
    </recommendedName>
</protein>
<keyword evidence="3" id="KW-0067">ATP-binding</keyword>
<dbReference type="GeneID" id="94847388"/>
<dbReference type="EMBL" id="MLAK01001329">
    <property type="protein sequence ID" value="OHS94291.1"/>
    <property type="molecule type" value="Genomic_DNA"/>
</dbReference>
<dbReference type="RefSeq" id="XP_068347428.1">
    <property type="nucleotide sequence ID" value="XM_068512684.1"/>
</dbReference>
<evidence type="ECO:0000256" key="2">
    <source>
        <dbReference type="ARBA" id="ARBA00022741"/>
    </source>
</evidence>
<dbReference type="SUPFAM" id="SSF56059">
    <property type="entry name" value="Glutathione synthetase ATP-binding domain-like"/>
    <property type="match status" value="1"/>
</dbReference>
<dbReference type="AlphaFoldDB" id="A0A1J4J9D4"/>
<dbReference type="GO" id="GO:0036064">
    <property type="term" value="C:ciliary basal body"/>
    <property type="evidence" value="ECO:0007669"/>
    <property type="project" value="TreeGrafter"/>
</dbReference>
<comment type="caution">
    <text evidence="6">The sequence shown here is derived from an EMBL/GenBank/DDBJ whole genome shotgun (WGS) entry which is preliminary data.</text>
</comment>
<comment type="catalytic activity">
    <reaction evidence="5">
        <text>L-glutamyl-[protein] + L-glutamate + ATP = gamma-L-glutamyl-L-glutamyl-[protein] + ADP + phosphate + H(+)</text>
        <dbReference type="Rhea" id="RHEA:60144"/>
        <dbReference type="Rhea" id="RHEA-COMP:10208"/>
        <dbReference type="Rhea" id="RHEA-COMP:15517"/>
        <dbReference type="ChEBI" id="CHEBI:15378"/>
        <dbReference type="ChEBI" id="CHEBI:29973"/>
        <dbReference type="ChEBI" id="CHEBI:29985"/>
        <dbReference type="ChEBI" id="CHEBI:30616"/>
        <dbReference type="ChEBI" id="CHEBI:43474"/>
        <dbReference type="ChEBI" id="CHEBI:143622"/>
        <dbReference type="ChEBI" id="CHEBI:456216"/>
    </reaction>
    <physiologicalReaction direction="left-to-right" evidence="5">
        <dbReference type="Rhea" id="RHEA:60145"/>
    </physiologicalReaction>
</comment>
<gene>
    <name evidence="6" type="ORF">TRFO_39498</name>
</gene>
<proteinExistence type="predicted"/>
<dbReference type="InterPro" id="IPR004344">
    <property type="entry name" value="TTL/TTLL_fam"/>
</dbReference>
<dbReference type="GO" id="GO:0005524">
    <property type="term" value="F:ATP binding"/>
    <property type="evidence" value="ECO:0007669"/>
    <property type="project" value="UniProtKB-KW"/>
</dbReference>
<dbReference type="PROSITE" id="PS51221">
    <property type="entry name" value="TTL"/>
    <property type="match status" value="1"/>
</dbReference>
<accession>A0A1J4J9D4</accession>
<keyword evidence="2" id="KW-0547">Nucleotide-binding</keyword>
<keyword evidence="7" id="KW-1185">Reference proteome</keyword>
<evidence type="ECO:0000256" key="5">
    <source>
        <dbReference type="ARBA" id="ARBA00049274"/>
    </source>
</evidence>
<dbReference type="OrthoDB" id="443277at2759"/>
<dbReference type="PANTHER" id="PTHR12241:SF145">
    <property type="entry name" value="TUBULIN POLYGLUTAMYLASE TTLL5"/>
    <property type="match status" value="1"/>
</dbReference>
<evidence type="ECO:0000256" key="3">
    <source>
        <dbReference type="ARBA" id="ARBA00022840"/>
    </source>
</evidence>
<evidence type="ECO:0000313" key="7">
    <source>
        <dbReference type="Proteomes" id="UP000179807"/>
    </source>
</evidence>